<dbReference type="Gramene" id="EFJ16096">
    <property type="protein sequence ID" value="EFJ16096"/>
    <property type="gene ID" value="SELMODRAFT_117111"/>
</dbReference>
<feature type="repeat" description="PPR" evidence="3">
    <location>
        <begin position="115"/>
        <end position="139"/>
    </location>
</feature>
<dbReference type="InterPro" id="IPR011990">
    <property type="entry name" value="TPR-like_helical_dom_sf"/>
</dbReference>
<dbReference type="Pfam" id="PF01535">
    <property type="entry name" value="PPR"/>
    <property type="match status" value="1"/>
</dbReference>
<keyword evidence="2" id="KW-0677">Repeat</keyword>
<dbReference type="NCBIfam" id="TIGR00756">
    <property type="entry name" value="PPR"/>
    <property type="match status" value="3"/>
</dbReference>
<accession>D8SHE3</accession>
<evidence type="ECO:0000313" key="5">
    <source>
        <dbReference type="Proteomes" id="UP000001514"/>
    </source>
</evidence>
<evidence type="ECO:0000313" key="4">
    <source>
        <dbReference type="EMBL" id="EFJ16096.1"/>
    </source>
</evidence>
<dbReference type="KEGG" id="smo:SELMODRAFT_117111"/>
<dbReference type="HOGENOM" id="CLU_1850368_0_0_1"/>
<protein>
    <recommendedName>
        <fullName evidence="6">Pentacotripeptide-repeat region of PRORP domain-containing protein</fullName>
    </recommendedName>
</protein>
<dbReference type="PANTHER" id="PTHR47447:SF17">
    <property type="entry name" value="OS12G0638900 PROTEIN"/>
    <property type="match status" value="1"/>
</dbReference>
<proteinExistence type="inferred from homology"/>
<feature type="repeat" description="PPR" evidence="3">
    <location>
        <begin position="9"/>
        <end position="43"/>
    </location>
</feature>
<dbReference type="eggNOG" id="KOG4197">
    <property type="taxonomic scope" value="Eukaryota"/>
</dbReference>
<name>D8SHE3_SELML</name>
<evidence type="ECO:0000256" key="2">
    <source>
        <dbReference type="ARBA" id="ARBA00022737"/>
    </source>
</evidence>
<keyword evidence="5" id="KW-1185">Reference proteome</keyword>
<evidence type="ECO:0008006" key="6">
    <source>
        <dbReference type="Google" id="ProtNLM"/>
    </source>
</evidence>
<dbReference type="Gene3D" id="1.25.40.10">
    <property type="entry name" value="Tetratricopeptide repeat domain"/>
    <property type="match status" value="2"/>
</dbReference>
<reference evidence="4 5" key="1">
    <citation type="journal article" date="2011" name="Science">
        <title>The Selaginella genome identifies genetic changes associated with the evolution of vascular plants.</title>
        <authorList>
            <person name="Banks J.A."/>
            <person name="Nishiyama T."/>
            <person name="Hasebe M."/>
            <person name="Bowman J.L."/>
            <person name="Gribskov M."/>
            <person name="dePamphilis C."/>
            <person name="Albert V.A."/>
            <person name="Aono N."/>
            <person name="Aoyama T."/>
            <person name="Ambrose B.A."/>
            <person name="Ashton N.W."/>
            <person name="Axtell M.J."/>
            <person name="Barker E."/>
            <person name="Barker M.S."/>
            <person name="Bennetzen J.L."/>
            <person name="Bonawitz N.D."/>
            <person name="Chapple C."/>
            <person name="Cheng C."/>
            <person name="Correa L.G."/>
            <person name="Dacre M."/>
            <person name="DeBarry J."/>
            <person name="Dreyer I."/>
            <person name="Elias M."/>
            <person name="Engstrom E.M."/>
            <person name="Estelle M."/>
            <person name="Feng L."/>
            <person name="Finet C."/>
            <person name="Floyd S.K."/>
            <person name="Frommer W.B."/>
            <person name="Fujita T."/>
            <person name="Gramzow L."/>
            <person name="Gutensohn M."/>
            <person name="Harholt J."/>
            <person name="Hattori M."/>
            <person name="Heyl A."/>
            <person name="Hirai T."/>
            <person name="Hiwatashi Y."/>
            <person name="Ishikawa M."/>
            <person name="Iwata M."/>
            <person name="Karol K.G."/>
            <person name="Koehler B."/>
            <person name="Kolukisaoglu U."/>
            <person name="Kubo M."/>
            <person name="Kurata T."/>
            <person name="Lalonde S."/>
            <person name="Li K."/>
            <person name="Li Y."/>
            <person name="Litt A."/>
            <person name="Lyons E."/>
            <person name="Manning G."/>
            <person name="Maruyama T."/>
            <person name="Michael T.P."/>
            <person name="Mikami K."/>
            <person name="Miyazaki S."/>
            <person name="Morinaga S."/>
            <person name="Murata T."/>
            <person name="Mueller-Roeber B."/>
            <person name="Nelson D.R."/>
            <person name="Obara M."/>
            <person name="Oguri Y."/>
            <person name="Olmstead R.G."/>
            <person name="Onodera N."/>
            <person name="Petersen B.L."/>
            <person name="Pils B."/>
            <person name="Prigge M."/>
            <person name="Rensing S.A."/>
            <person name="Riano-Pachon D.M."/>
            <person name="Roberts A.W."/>
            <person name="Sato Y."/>
            <person name="Scheller H.V."/>
            <person name="Schulz B."/>
            <person name="Schulz C."/>
            <person name="Shakirov E.V."/>
            <person name="Shibagaki N."/>
            <person name="Shinohara N."/>
            <person name="Shippen D.E."/>
            <person name="Soerensen I."/>
            <person name="Sotooka R."/>
            <person name="Sugimoto N."/>
            <person name="Sugita M."/>
            <person name="Sumikawa N."/>
            <person name="Tanurdzic M."/>
            <person name="Theissen G."/>
            <person name="Ulvskov P."/>
            <person name="Wakazuki S."/>
            <person name="Weng J.K."/>
            <person name="Willats W.W."/>
            <person name="Wipf D."/>
            <person name="Wolf P.G."/>
            <person name="Yang L."/>
            <person name="Zimmer A.D."/>
            <person name="Zhu Q."/>
            <person name="Mitros T."/>
            <person name="Hellsten U."/>
            <person name="Loque D."/>
            <person name="Otillar R."/>
            <person name="Salamov A."/>
            <person name="Schmutz J."/>
            <person name="Shapiro H."/>
            <person name="Lindquist E."/>
            <person name="Lucas S."/>
            <person name="Rokhsar D."/>
            <person name="Grigoriev I.V."/>
        </authorList>
    </citation>
    <scope>NUCLEOTIDE SEQUENCE [LARGE SCALE GENOMIC DNA]</scope>
</reference>
<dbReference type="Pfam" id="PF13812">
    <property type="entry name" value="PPR_3"/>
    <property type="match status" value="1"/>
</dbReference>
<feature type="non-terminal residue" evidence="4">
    <location>
        <position position="139"/>
    </location>
</feature>
<evidence type="ECO:0000256" key="1">
    <source>
        <dbReference type="ARBA" id="ARBA00007626"/>
    </source>
</evidence>
<feature type="repeat" description="PPR" evidence="3">
    <location>
        <begin position="80"/>
        <end position="114"/>
    </location>
</feature>
<dbReference type="PANTHER" id="PTHR47447">
    <property type="entry name" value="OS03G0856100 PROTEIN"/>
    <property type="match status" value="1"/>
</dbReference>
<evidence type="ECO:0000256" key="3">
    <source>
        <dbReference type="PROSITE-ProRule" id="PRU00708"/>
    </source>
</evidence>
<dbReference type="Pfam" id="PF13041">
    <property type="entry name" value="PPR_2"/>
    <property type="match status" value="1"/>
</dbReference>
<gene>
    <name evidence="4" type="ORF">SELMODRAFT_117111</name>
</gene>
<sequence>MQQINVAPNSFICNLMIRVYSRDGRGMDALKIFQDMEDSKVRPTVVTYSQLFSVCKEIPGSSSIVRTLFNRMKIQGIKLDKIAYTSLMNVYAKAGQTQQVEDLFQSMAGCQIQPDIYLLNCVLESYVRAGKLEEAVRVF</sequence>
<dbReference type="EMBL" id="GL377620">
    <property type="protein sequence ID" value="EFJ16096.1"/>
    <property type="molecule type" value="Genomic_DNA"/>
</dbReference>
<dbReference type="Proteomes" id="UP000001514">
    <property type="component" value="Unassembled WGS sequence"/>
</dbReference>
<dbReference type="InParanoid" id="D8SHE3"/>
<organism evidence="5">
    <name type="scientific">Selaginella moellendorffii</name>
    <name type="common">Spikemoss</name>
    <dbReference type="NCBI Taxonomy" id="88036"/>
    <lineage>
        <taxon>Eukaryota</taxon>
        <taxon>Viridiplantae</taxon>
        <taxon>Streptophyta</taxon>
        <taxon>Embryophyta</taxon>
        <taxon>Tracheophyta</taxon>
        <taxon>Lycopodiopsida</taxon>
        <taxon>Selaginellales</taxon>
        <taxon>Selaginellaceae</taxon>
        <taxon>Selaginella</taxon>
    </lineage>
</organism>
<comment type="similarity">
    <text evidence="1">Belongs to the PPR family. P subfamily.</text>
</comment>
<dbReference type="InterPro" id="IPR002885">
    <property type="entry name" value="PPR_rpt"/>
</dbReference>
<dbReference type="AlphaFoldDB" id="D8SHE3"/>
<dbReference type="PROSITE" id="PS51375">
    <property type="entry name" value="PPR"/>
    <property type="match status" value="3"/>
</dbReference>